<dbReference type="PANTHER" id="PTHR37525:SF1">
    <property type="entry name" value="UPF0175 PROTEIN SSL1255"/>
    <property type="match status" value="1"/>
</dbReference>
<sequence>MTGFVEDLERIAAVGGYEDADDVLEDAVRELLRRRPELRTSLAVEKYRAGDISLNRAAELAGTSTENFKAELSDRGIDREAGFLDDVDREEKLDEFCG</sequence>
<dbReference type="Pfam" id="PF03683">
    <property type="entry name" value="UPF0175"/>
    <property type="match status" value="1"/>
</dbReference>
<organism evidence="2 3">
    <name type="scientific">Haloterrigena alkaliphila</name>
    <dbReference type="NCBI Taxonomy" id="2816475"/>
    <lineage>
        <taxon>Archaea</taxon>
        <taxon>Methanobacteriati</taxon>
        <taxon>Methanobacteriota</taxon>
        <taxon>Stenosarchaea group</taxon>
        <taxon>Halobacteria</taxon>
        <taxon>Halobacteriales</taxon>
        <taxon>Natrialbaceae</taxon>
        <taxon>Haloterrigena</taxon>
    </lineage>
</organism>
<dbReference type="InterPro" id="IPR005368">
    <property type="entry name" value="UPF0175"/>
</dbReference>
<name>A0A8A2VCU0_9EURY</name>
<dbReference type="Proteomes" id="UP000663203">
    <property type="component" value="Chromosome"/>
</dbReference>
<comment type="similarity">
    <text evidence="1">Belongs to the UPF0175 family.</text>
</comment>
<keyword evidence="3" id="KW-1185">Reference proteome</keyword>
<dbReference type="AlphaFoldDB" id="A0A8A2VCU0"/>
<accession>A0A8A2VCU0</accession>
<protein>
    <submittedName>
        <fullName evidence="2">UPF0175 family protein</fullName>
    </submittedName>
</protein>
<dbReference type="PANTHER" id="PTHR37525">
    <property type="entry name" value="UPF0175 PROTEIN SSL1255"/>
    <property type="match status" value="1"/>
</dbReference>
<evidence type="ECO:0000313" key="3">
    <source>
        <dbReference type="Proteomes" id="UP000663203"/>
    </source>
</evidence>
<dbReference type="RefSeq" id="WP_207287832.1">
    <property type="nucleotide sequence ID" value="NZ_CP071462.1"/>
</dbReference>
<proteinExistence type="inferred from homology"/>
<dbReference type="InterPro" id="IPR052264">
    <property type="entry name" value="UPF0175_domain"/>
</dbReference>
<dbReference type="EMBL" id="CP071462">
    <property type="protein sequence ID" value="QSW98222.1"/>
    <property type="molecule type" value="Genomic_DNA"/>
</dbReference>
<evidence type="ECO:0000313" key="2">
    <source>
        <dbReference type="EMBL" id="QSW98222.1"/>
    </source>
</evidence>
<dbReference type="GeneID" id="63188140"/>
<gene>
    <name evidence="2" type="ORF">J0X25_12505</name>
</gene>
<dbReference type="KEGG" id="hakz:J0X25_12505"/>
<evidence type="ECO:0000256" key="1">
    <source>
        <dbReference type="ARBA" id="ARBA00005651"/>
    </source>
</evidence>
<reference evidence="2 3" key="1">
    <citation type="submission" date="2021-03" db="EMBL/GenBank/DDBJ databases">
        <title>Haloterrigena longa sp. nov. and Haloterrigena limicola sp. nov., extremely halophilic archaea isolated from a salt lake.</title>
        <authorList>
            <person name="Henglin C."/>
        </authorList>
    </citation>
    <scope>NUCLEOTIDE SEQUENCE [LARGE SCALE GENOMIC DNA]</scope>
    <source>
        <strain evidence="2 3">KZCA68</strain>
    </source>
</reference>